<proteinExistence type="predicted"/>
<organism evidence="1 2">
    <name type="scientific">Dyella koreensis</name>
    <dbReference type="NCBI Taxonomy" id="311235"/>
    <lineage>
        <taxon>Bacteria</taxon>
        <taxon>Pseudomonadati</taxon>
        <taxon>Pseudomonadota</taxon>
        <taxon>Gammaproteobacteria</taxon>
        <taxon>Lysobacterales</taxon>
        <taxon>Rhodanobacteraceae</taxon>
        <taxon>Dyella</taxon>
    </lineage>
</organism>
<dbReference type="RefSeq" id="WP_379983406.1">
    <property type="nucleotide sequence ID" value="NZ_JADIKD010000012.1"/>
</dbReference>
<keyword evidence="2" id="KW-1185">Reference proteome</keyword>
<protein>
    <submittedName>
        <fullName evidence="1">Uncharacterized protein</fullName>
    </submittedName>
</protein>
<accession>A0ABW8K7V9</accession>
<sequence>MNPADDKTEYETDEQALNSAIMEHPWMDFYLVSLDEARAVLRGTLDMSYGYQMQIEFMGVGYVDCPISWKSDTGSEVFSKLLPGALPDDTRKRFFDNNGGSVFRFTIEGFHGPWSAYFVAEEMRFRRSEKRTYLPW</sequence>
<name>A0ABW8K7V9_9GAMM</name>
<reference evidence="1 2" key="1">
    <citation type="submission" date="2020-10" db="EMBL/GenBank/DDBJ databases">
        <title>Phylogeny of dyella-like bacteria.</title>
        <authorList>
            <person name="Fu J."/>
        </authorList>
    </citation>
    <scope>NUCLEOTIDE SEQUENCE [LARGE SCALE GENOMIC DNA]</scope>
    <source>
        <strain evidence="1 2">BB4</strain>
    </source>
</reference>
<evidence type="ECO:0000313" key="1">
    <source>
        <dbReference type="EMBL" id="MFK2918970.1"/>
    </source>
</evidence>
<dbReference type="Proteomes" id="UP001620408">
    <property type="component" value="Unassembled WGS sequence"/>
</dbReference>
<evidence type="ECO:0000313" key="2">
    <source>
        <dbReference type="Proteomes" id="UP001620408"/>
    </source>
</evidence>
<dbReference type="EMBL" id="JADIKD010000012">
    <property type="protein sequence ID" value="MFK2918970.1"/>
    <property type="molecule type" value="Genomic_DNA"/>
</dbReference>
<comment type="caution">
    <text evidence="1">The sequence shown here is derived from an EMBL/GenBank/DDBJ whole genome shotgun (WGS) entry which is preliminary data.</text>
</comment>
<gene>
    <name evidence="1" type="ORF">ISS97_16990</name>
</gene>